<gene>
    <name evidence="3" type="ORF">FSCOSCO3_A024811</name>
</gene>
<dbReference type="Pfam" id="PF01966">
    <property type="entry name" value="HD"/>
    <property type="match status" value="1"/>
</dbReference>
<dbReference type="PANTHER" id="PTHR11373:SF4">
    <property type="entry name" value="DEOXYNUCLEOSIDE TRIPHOSPHATE TRIPHOSPHOHYDROLASE SAMHD1"/>
    <property type="match status" value="1"/>
</dbReference>
<evidence type="ECO:0000313" key="3">
    <source>
        <dbReference type="EMBL" id="CAK6968236.1"/>
    </source>
</evidence>
<dbReference type="Proteomes" id="UP001314229">
    <property type="component" value="Unassembled WGS sequence"/>
</dbReference>
<dbReference type="InterPro" id="IPR003607">
    <property type="entry name" value="HD/PDEase_dom"/>
</dbReference>
<reference evidence="3 4" key="1">
    <citation type="submission" date="2024-01" db="EMBL/GenBank/DDBJ databases">
        <authorList>
            <person name="Alioto T."/>
            <person name="Alioto T."/>
            <person name="Gomez Garrido J."/>
        </authorList>
    </citation>
    <scope>NUCLEOTIDE SEQUENCE [LARGE SCALE GENOMIC DNA]</scope>
</reference>
<dbReference type="SUPFAM" id="SSF109604">
    <property type="entry name" value="HD-domain/PDEase-like"/>
    <property type="match status" value="1"/>
</dbReference>
<keyword evidence="4" id="KW-1185">Reference proteome</keyword>
<evidence type="ECO:0000259" key="2">
    <source>
        <dbReference type="SMART" id="SM00471"/>
    </source>
</evidence>
<feature type="domain" description="HD/PDEase" evidence="2">
    <location>
        <begin position="50"/>
        <end position="218"/>
    </location>
</feature>
<dbReference type="GO" id="GO:0006203">
    <property type="term" value="P:dGTP catabolic process"/>
    <property type="evidence" value="ECO:0007669"/>
    <property type="project" value="TreeGrafter"/>
</dbReference>
<comment type="similarity">
    <text evidence="1">Belongs to the SAMHD1 family.</text>
</comment>
<proteinExistence type="inferred from homology"/>
<dbReference type="Gene3D" id="3.30.70.2760">
    <property type="match status" value="1"/>
</dbReference>
<dbReference type="PANTHER" id="PTHR11373">
    <property type="entry name" value="DEOXYNUCLEOSIDE TRIPHOSPHATE TRIPHOSPHOHYDROLASE"/>
    <property type="match status" value="1"/>
</dbReference>
<dbReference type="GO" id="GO:0051607">
    <property type="term" value="P:defense response to virus"/>
    <property type="evidence" value="ECO:0007669"/>
    <property type="project" value="TreeGrafter"/>
</dbReference>
<dbReference type="Gene3D" id="1.10.3210.10">
    <property type="entry name" value="Hypothetical protein af1432"/>
    <property type="match status" value="1"/>
</dbReference>
<evidence type="ECO:0000256" key="1">
    <source>
        <dbReference type="ARBA" id="ARBA00005776"/>
    </source>
</evidence>
<dbReference type="FunFam" id="1.10.3210.10:FF:000015">
    <property type="entry name" value="Deoxynucleoside triphosphate triphosphohydrolase SAMHD1"/>
    <property type="match status" value="1"/>
</dbReference>
<dbReference type="AlphaFoldDB" id="A0AAV1PDB1"/>
<name>A0AAV1PDB1_SCOSC</name>
<dbReference type="EMBL" id="CAWUFR010000116">
    <property type="protein sequence ID" value="CAK6968236.1"/>
    <property type="molecule type" value="Genomic_DNA"/>
</dbReference>
<dbReference type="InterPro" id="IPR006674">
    <property type="entry name" value="HD_domain"/>
</dbReference>
<evidence type="ECO:0000313" key="4">
    <source>
        <dbReference type="Proteomes" id="UP001314229"/>
    </source>
</evidence>
<protein>
    <submittedName>
        <fullName evidence="3">Deoxynucleoside triphosphate triphosphohydrolase SAMHD1-like</fullName>
    </submittedName>
</protein>
<dbReference type="GO" id="GO:0008832">
    <property type="term" value="F:dGTPase activity"/>
    <property type="evidence" value="ECO:0007669"/>
    <property type="project" value="TreeGrafter"/>
</dbReference>
<dbReference type="SMART" id="SM00471">
    <property type="entry name" value="HDc"/>
    <property type="match status" value="1"/>
</dbReference>
<organism evidence="3 4">
    <name type="scientific">Scomber scombrus</name>
    <name type="common">Atlantic mackerel</name>
    <name type="synonym">Scomber vernalis</name>
    <dbReference type="NCBI Taxonomy" id="13677"/>
    <lineage>
        <taxon>Eukaryota</taxon>
        <taxon>Metazoa</taxon>
        <taxon>Chordata</taxon>
        <taxon>Craniata</taxon>
        <taxon>Vertebrata</taxon>
        <taxon>Euteleostomi</taxon>
        <taxon>Actinopterygii</taxon>
        <taxon>Neopterygii</taxon>
        <taxon>Teleostei</taxon>
        <taxon>Neoteleostei</taxon>
        <taxon>Acanthomorphata</taxon>
        <taxon>Pelagiaria</taxon>
        <taxon>Scombriformes</taxon>
        <taxon>Scombridae</taxon>
        <taxon>Scomber</taxon>
    </lineage>
</organism>
<comment type="caution">
    <text evidence="3">The sequence shown here is derived from an EMBL/GenBank/DDBJ whole genome shotgun (WGS) entry which is preliminary data.</text>
</comment>
<sequence>MFAFCKVFNDSIHGHVELHQLLVKIIDTPQFQRLRNIKQLGGGYFVFPGASHNRFEHSIGVAHLAGELVRNLRTMQPELNISPRDELCVEIAGLCHDLGHGPFSHLFDGMFIRKARPDLKGKWKHETASIQMFDYLVKDNGLESVMKQHGLEPSEDLDFIKELIQPYDETEQVSLNSWPYKGREEDKSFLYEIVANKRTGIDVDKFDYFARDCHHLGIQNNFDHRRFIMFARVCKVDGKKHICVRDKEIGNVCDMFYTRISLHRRAYQHRVNKIIESMITEAFLKADKHIKIEGKGGKKLSLSETIDNMEAYTKLTDSVFEQILSSTSPELTEAREILERIQSRQLYKFLVKLSLTLFSSLPQDIISTWKEELVKALPQADAQVGLQPDDFEILKVTMDYGKKDKNPVDEMYFYSKKYPTTVGPIPAEQMSELRPTCFSETLIMVYCKKTDNKSVEAADKHFKQWRKNKGFQVGETVGQ</sequence>
<dbReference type="CDD" id="cd00077">
    <property type="entry name" value="HDc"/>
    <property type="match status" value="1"/>
</dbReference>
<dbReference type="GO" id="GO:0005634">
    <property type="term" value="C:nucleus"/>
    <property type="evidence" value="ECO:0007669"/>
    <property type="project" value="TreeGrafter"/>
</dbReference>
<accession>A0AAV1PDB1</accession>
<dbReference type="InterPro" id="IPR050135">
    <property type="entry name" value="dGTPase-like"/>
</dbReference>
<dbReference type="GO" id="GO:0045088">
    <property type="term" value="P:regulation of innate immune response"/>
    <property type="evidence" value="ECO:0007669"/>
    <property type="project" value="TreeGrafter"/>
</dbReference>